<proteinExistence type="predicted"/>
<accession>A0AAU7KKQ5</accession>
<reference evidence="2" key="1">
    <citation type="submission" date="2022-06" db="EMBL/GenBank/DDBJ databases">
        <title>A novel DMS-producing enzyme.</title>
        <authorList>
            <person name="Zhang Y."/>
        </authorList>
    </citation>
    <scope>NUCLEOTIDE SEQUENCE</scope>
    <source>
        <strain evidence="2">RT37</strain>
    </source>
</reference>
<dbReference type="RefSeq" id="WP_108131419.1">
    <property type="nucleotide sequence ID" value="NZ_CP098827.1"/>
</dbReference>
<keyword evidence="2" id="KW-0378">Hydrolase</keyword>
<dbReference type="Pfam" id="PF12710">
    <property type="entry name" value="HAD"/>
    <property type="match status" value="1"/>
</dbReference>
<dbReference type="AlphaFoldDB" id="A0AAU7KKQ5"/>
<feature type="chain" id="PRO_5043750444" evidence="1">
    <location>
        <begin position="33"/>
        <end position="334"/>
    </location>
</feature>
<dbReference type="InterPro" id="IPR023214">
    <property type="entry name" value="HAD_sf"/>
</dbReference>
<dbReference type="EMBL" id="CP098827">
    <property type="protein sequence ID" value="XBO71999.1"/>
    <property type="molecule type" value="Genomic_DNA"/>
</dbReference>
<evidence type="ECO:0000256" key="1">
    <source>
        <dbReference type="SAM" id="SignalP"/>
    </source>
</evidence>
<keyword evidence="1" id="KW-0732">Signal</keyword>
<name>A0AAU7KKQ5_9GAMM</name>
<evidence type="ECO:0000313" key="2">
    <source>
        <dbReference type="EMBL" id="XBO71999.1"/>
    </source>
</evidence>
<dbReference type="GO" id="GO:0016787">
    <property type="term" value="F:hydrolase activity"/>
    <property type="evidence" value="ECO:0007669"/>
    <property type="project" value="UniProtKB-KW"/>
</dbReference>
<sequence length="334" mass="36810">MNPPNPSILQRQSLATLLPAVLLSLLPAMALADPLPSWNAGHSKSTIVDFVETTSDPDSEDFVPQERRIAVFDNDGTLWSEQPAYTQLLYALDRASEADPEALDTPLKKAAAEGDIDTLLEAGEEGIQALLSLSHQDLSLSDFQQDVSDWLANATHPATGRFYTDMVYQPMLELLGYLRDHGFSTYIVSGGGLEFMRVFASDVYGVPPQNIIGSTGEMELVDLEDDPQLYKRGGDIWLDDGPGKVISINRHLGQRPILAVGNSDGDVPMLIWTTEGEGPRLGVLVHHTDGEREVAYDSDSHIGRLADGLEQAEARDWQLIDMARDWQRLYPEKP</sequence>
<dbReference type="Gene3D" id="3.40.50.1000">
    <property type="entry name" value="HAD superfamily/HAD-like"/>
    <property type="match status" value="1"/>
</dbReference>
<dbReference type="SUPFAM" id="SSF56784">
    <property type="entry name" value="HAD-like"/>
    <property type="match status" value="1"/>
</dbReference>
<gene>
    <name evidence="2" type="ORF">NFG58_04620</name>
</gene>
<feature type="signal peptide" evidence="1">
    <location>
        <begin position="1"/>
        <end position="32"/>
    </location>
</feature>
<protein>
    <submittedName>
        <fullName evidence="2">Haloacid dehalogenase-like hydrolase</fullName>
    </submittedName>
</protein>
<dbReference type="InterPro" id="IPR036412">
    <property type="entry name" value="HAD-like_sf"/>
</dbReference>
<organism evidence="2">
    <name type="scientific">Halomonas sp. RT37</name>
    <dbReference type="NCBI Taxonomy" id="2950872"/>
    <lineage>
        <taxon>Bacteria</taxon>
        <taxon>Pseudomonadati</taxon>
        <taxon>Pseudomonadota</taxon>
        <taxon>Gammaproteobacteria</taxon>
        <taxon>Oceanospirillales</taxon>
        <taxon>Halomonadaceae</taxon>
        <taxon>Halomonas</taxon>
    </lineage>
</organism>